<comment type="caution">
    <text evidence="2">The sequence shown here is derived from an EMBL/GenBank/DDBJ whole genome shotgun (WGS) entry which is preliminary data.</text>
</comment>
<sequence length="85" mass="9345">MGEKEILPLPSACRAAAAARGRHLWPSGPGRRWERHGAGSRTKRATIIACRYRTRVAQSRQGGTSQTNVVPAASRRSAHWRGWVA</sequence>
<reference evidence="2 3" key="1">
    <citation type="submission" date="2019-05" db="EMBL/GenBank/DDBJ databases">
        <title>Another draft genome of Portunus trituberculatus and its Hox gene families provides insights of decapod evolution.</title>
        <authorList>
            <person name="Jeong J.-H."/>
            <person name="Song I."/>
            <person name="Kim S."/>
            <person name="Choi T."/>
            <person name="Kim D."/>
            <person name="Ryu S."/>
            <person name="Kim W."/>
        </authorList>
    </citation>
    <scope>NUCLEOTIDE SEQUENCE [LARGE SCALE GENOMIC DNA]</scope>
    <source>
        <tissue evidence="2">Muscle</tissue>
    </source>
</reference>
<keyword evidence="3" id="KW-1185">Reference proteome</keyword>
<feature type="region of interest" description="Disordered" evidence="1">
    <location>
        <begin position="57"/>
        <end position="85"/>
    </location>
</feature>
<dbReference type="AlphaFoldDB" id="A0A5B7HDS1"/>
<feature type="compositionally biased region" description="Polar residues" evidence="1">
    <location>
        <begin position="57"/>
        <end position="69"/>
    </location>
</feature>
<evidence type="ECO:0000313" key="2">
    <source>
        <dbReference type="EMBL" id="MPC67457.1"/>
    </source>
</evidence>
<feature type="region of interest" description="Disordered" evidence="1">
    <location>
        <begin position="20"/>
        <end position="40"/>
    </location>
</feature>
<accession>A0A5B7HDS1</accession>
<dbReference type="Proteomes" id="UP000324222">
    <property type="component" value="Unassembled WGS sequence"/>
</dbReference>
<proteinExistence type="predicted"/>
<evidence type="ECO:0000256" key="1">
    <source>
        <dbReference type="SAM" id="MobiDB-lite"/>
    </source>
</evidence>
<organism evidence="2 3">
    <name type="scientific">Portunus trituberculatus</name>
    <name type="common">Swimming crab</name>
    <name type="synonym">Neptunus trituberculatus</name>
    <dbReference type="NCBI Taxonomy" id="210409"/>
    <lineage>
        <taxon>Eukaryota</taxon>
        <taxon>Metazoa</taxon>
        <taxon>Ecdysozoa</taxon>
        <taxon>Arthropoda</taxon>
        <taxon>Crustacea</taxon>
        <taxon>Multicrustacea</taxon>
        <taxon>Malacostraca</taxon>
        <taxon>Eumalacostraca</taxon>
        <taxon>Eucarida</taxon>
        <taxon>Decapoda</taxon>
        <taxon>Pleocyemata</taxon>
        <taxon>Brachyura</taxon>
        <taxon>Eubrachyura</taxon>
        <taxon>Portunoidea</taxon>
        <taxon>Portunidae</taxon>
        <taxon>Portuninae</taxon>
        <taxon>Portunus</taxon>
    </lineage>
</organism>
<dbReference type="EMBL" id="VSRR010026273">
    <property type="protein sequence ID" value="MPC67457.1"/>
    <property type="molecule type" value="Genomic_DNA"/>
</dbReference>
<name>A0A5B7HDS1_PORTR</name>
<protein>
    <submittedName>
        <fullName evidence="2">Uncharacterized protein</fullName>
    </submittedName>
</protein>
<gene>
    <name evidence="2" type="ORF">E2C01_061633</name>
</gene>
<evidence type="ECO:0000313" key="3">
    <source>
        <dbReference type="Proteomes" id="UP000324222"/>
    </source>
</evidence>